<evidence type="ECO:0000313" key="3">
    <source>
        <dbReference type="Proteomes" id="UP001215598"/>
    </source>
</evidence>
<organism evidence="2 3">
    <name type="scientific">Mycena metata</name>
    <dbReference type="NCBI Taxonomy" id="1033252"/>
    <lineage>
        <taxon>Eukaryota</taxon>
        <taxon>Fungi</taxon>
        <taxon>Dikarya</taxon>
        <taxon>Basidiomycota</taxon>
        <taxon>Agaricomycotina</taxon>
        <taxon>Agaricomycetes</taxon>
        <taxon>Agaricomycetidae</taxon>
        <taxon>Agaricales</taxon>
        <taxon>Marasmiineae</taxon>
        <taxon>Mycenaceae</taxon>
        <taxon>Mycena</taxon>
    </lineage>
</organism>
<evidence type="ECO:0000313" key="2">
    <source>
        <dbReference type="EMBL" id="KAJ7715374.1"/>
    </source>
</evidence>
<accession>A0AAD7H9L4</accession>
<feature type="region of interest" description="Disordered" evidence="1">
    <location>
        <begin position="221"/>
        <end position="242"/>
    </location>
</feature>
<protein>
    <submittedName>
        <fullName evidence="2">Uncharacterized protein</fullName>
    </submittedName>
</protein>
<dbReference type="AlphaFoldDB" id="A0AAD7H9L4"/>
<gene>
    <name evidence="2" type="ORF">B0H16DRAFT_1741992</name>
</gene>
<evidence type="ECO:0000256" key="1">
    <source>
        <dbReference type="SAM" id="MobiDB-lite"/>
    </source>
</evidence>
<dbReference type="EMBL" id="JARKIB010000309">
    <property type="protein sequence ID" value="KAJ7715374.1"/>
    <property type="molecule type" value="Genomic_DNA"/>
</dbReference>
<dbReference type="Proteomes" id="UP001215598">
    <property type="component" value="Unassembled WGS sequence"/>
</dbReference>
<reference evidence="2" key="1">
    <citation type="submission" date="2023-03" db="EMBL/GenBank/DDBJ databases">
        <title>Massive genome expansion in bonnet fungi (Mycena s.s.) driven by repeated elements and novel gene families across ecological guilds.</title>
        <authorList>
            <consortium name="Lawrence Berkeley National Laboratory"/>
            <person name="Harder C.B."/>
            <person name="Miyauchi S."/>
            <person name="Viragh M."/>
            <person name="Kuo A."/>
            <person name="Thoen E."/>
            <person name="Andreopoulos B."/>
            <person name="Lu D."/>
            <person name="Skrede I."/>
            <person name="Drula E."/>
            <person name="Henrissat B."/>
            <person name="Morin E."/>
            <person name="Kohler A."/>
            <person name="Barry K."/>
            <person name="LaButti K."/>
            <person name="Morin E."/>
            <person name="Salamov A."/>
            <person name="Lipzen A."/>
            <person name="Mereny Z."/>
            <person name="Hegedus B."/>
            <person name="Baldrian P."/>
            <person name="Stursova M."/>
            <person name="Weitz H."/>
            <person name="Taylor A."/>
            <person name="Grigoriev I.V."/>
            <person name="Nagy L.G."/>
            <person name="Martin F."/>
            <person name="Kauserud H."/>
        </authorList>
    </citation>
    <scope>NUCLEOTIDE SEQUENCE</scope>
    <source>
        <strain evidence="2">CBHHK182m</strain>
    </source>
</reference>
<comment type="caution">
    <text evidence="2">The sequence shown here is derived from an EMBL/GenBank/DDBJ whole genome shotgun (WGS) entry which is preliminary data.</text>
</comment>
<sequence length="264" mass="28650">MRLHLRDRRRGRETRNNECWRRVLTLPALPARLVVPVLPVAYLSPQVRTNSARHARDPGVNAAAALCSLHPSSSPSPAPLPPLPLAPPFSPCTRGVLVLVLLPFPFSVPAGETEAEYAAWCAPDTESTFGPFPYPSLPLYLFPPLRPGSHLLLLFSPRRFPRSGSPVTHAPAPAVGLLGSTAAIERVWVWKGVPTDGGLPKRDLHVLAHCARTLRTSFPDPTHQFPAHRGTTSPPMQKLSSGCCDPDSTNSFDIFGPPLLGLQF</sequence>
<keyword evidence="3" id="KW-1185">Reference proteome</keyword>
<name>A0AAD7H9L4_9AGAR</name>
<feature type="compositionally biased region" description="Polar residues" evidence="1">
    <location>
        <begin position="230"/>
        <end position="240"/>
    </location>
</feature>
<proteinExistence type="predicted"/>